<accession>A0AA39X5A9</accession>
<proteinExistence type="predicted"/>
<sequence length="192" mass="21195">MKKTGGGDSANMEALSTQPSSQTSAAPNGTPAARHYPLNLPDAPFHRYEHRMTARDIMVHRIMTDYMNPIRVKPSTYDSAVVHPAAFSPISYQDKELGTDLRCLQKMLFTSYGDAPPPRASPMTAVLPHPHAACCGMRPQVTIVEGPRNRPPLLRDQILDLVRQHYLEADNAILRAWISHLGPVPTPSNGPR</sequence>
<organism evidence="2 3">
    <name type="scientific">Immersiella caudata</name>
    <dbReference type="NCBI Taxonomy" id="314043"/>
    <lineage>
        <taxon>Eukaryota</taxon>
        <taxon>Fungi</taxon>
        <taxon>Dikarya</taxon>
        <taxon>Ascomycota</taxon>
        <taxon>Pezizomycotina</taxon>
        <taxon>Sordariomycetes</taxon>
        <taxon>Sordariomycetidae</taxon>
        <taxon>Sordariales</taxon>
        <taxon>Lasiosphaeriaceae</taxon>
        <taxon>Immersiella</taxon>
    </lineage>
</organism>
<dbReference type="Proteomes" id="UP001175000">
    <property type="component" value="Unassembled WGS sequence"/>
</dbReference>
<protein>
    <submittedName>
        <fullName evidence="2">Uncharacterized protein</fullName>
    </submittedName>
</protein>
<keyword evidence="3" id="KW-1185">Reference proteome</keyword>
<gene>
    <name evidence="2" type="ORF">B0T14DRAFT_138565</name>
</gene>
<evidence type="ECO:0000313" key="3">
    <source>
        <dbReference type="Proteomes" id="UP001175000"/>
    </source>
</evidence>
<comment type="caution">
    <text evidence="2">The sequence shown here is derived from an EMBL/GenBank/DDBJ whole genome shotgun (WGS) entry which is preliminary data.</text>
</comment>
<reference evidence="2" key="1">
    <citation type="submission" date="2023-06" db="EMBL/GenBank/DDBJ databases">
        <title>Genome-scale phylogeny and comparative genomics of the fungal order Sordariales.</title>
        <authorList>
            <consortium name="Lawrence Berkeley National Laboratory"/>
            <person name="Hensen N."/>
            <person name="Bonometti L."/>
            <person name="Westerberg I."/>
            <person name="Brannstrom I.O."/>
            <person name="Guillou S."/>
            <person name="Cros-Aarteil S."/>
            <person name="Calhoun S."/>
            <person name="Haridas S."/>
            <person name="Kuo A."/>
            <person name="Mondo S."/>
            <person name="Pangilinan J."/>
            <person name="Riley R."/>
            <person name="Labutti K."/>
            <person name="Andreopoulos B."/>
            <person name="Lipzen A."/>
            <person name="Chen C."/>
            <person name="Yanf M."/>
            <person name="Daum C."/>
            <person name="Ng V."/>
            <person name="Clum A."/>
            <person name="Steindorff A."/>
            <person name="Ohm R."/>
            <person name="Martin F."/>
            <person name="Silar P."/>
            <person name="Natvig D."/>
            <person name="Lalanne C."/>
            <person name="Gautier V."/>
            <person name="Ament-Velasquez S.L."/>
            <person name="Kruys A."/>
            <person name="Hutchinson M.I."/>
            <person name="Powell A.J."/>
            <person name="Barry K."/>
            <person name="Miller A.N."/>
            <person name="Grigoriev I.V."/>
            <person name="Debuchy R."/>
            <person name="Gladieux P."/>
            <person name="Thoren M.H."/>
            <person name="Johannesson H."/>
        </authorList>
    </citation>
    <scope>NUCLEOTIDE SEQUENCE</scope>
    <source>
        <strain evidence="2">CBS 606.72</strain>
    </source>
</reference>
<evidence type="ECO:0000313" key="2">
    <source>
        <dbReference type="EMBL" id="KAK0627543.1"/>
    </source>
</evidence>
<feature type="region of interest" description="Disordered" evidence="1">
    <location>
        <begin position="1"/>
        <end position="38"/>
    </location>
</feature>
<evidence type="ECO:0000256" key="1">
    <source>
        <dbReference type="SAM" id="MobiDB-lite"/>
    </source>
</evidence>
<dbReference type="EMBL" id="JAULSU010000002">
    <property type="protein sequence ID" value="KAK0627543.1"/>
    <property type="molecule type" value="Genomic_DNA"/>
</dbReference>
<dbReference type="AlphaFoldDB" id="A0AA39X5A9"/>
<feature type="compositionally biased region" description="Polar residues" evidence="1">
    <location>
        <begin position="14"/>
        <end position="27"/>
    </location>
</feature>
<name>A0AA39X5A9_9PEZI</name>